<accession>A0A4R3RI59</accession>
<dbReference type="RefSeq" id="WP_132552888.1">
    <property type="nucleotide sequence ID" value="NZ_SMBK01000013.1"/>
</dbReference>
<dbReference type="AlphaFoldDB" id="A0A4R3RI59"/>
<organism evidence="1 2">
    <name type="scientific">Rhizobium azibense</name>
    <dbReference type="NCBI Taxonomy" id="1136135"/>
    <lineage>
        <taxon>Bacteria</taxon>
        <taxon>Pseudomonadati</taxon>
        <taxon>Pseudomonadota</taxon>
        <taxon>Alphaproteobacteria</taxon>
        <taxon>Hyphomicrobiales</taxon>
        <taxon>Rhizobiaceae</taxon>
        <taxon>Rhizobium/Agrobacterium group</taxon>
        <taxon>Rhizobium</taxon>
    </lineage>
</organism>
<protein>
    <submittedName>
        <fullName evidence="1">Uncharacterized protein</fullName>
    </submittedName>
</protein>
<comment type="caution">
    <text evidence="1">The sequence shown here is derived from an EMBL/GenBank/DDBJ whole genome shotgun (WGS) entry which is preliminary data.</text>
</comment>
<reference evidence="1 2" key="1">
    <citation type="submission" date="2019-03" db="EMBL/GenBank/DDBJ databases">
        <title>Genomic Encyclopedia of Type Strains, Phase IV (KMG-V): Genome sequencing to study the core and pangenomes of soil and plant-associated prokaryotes.</title>
        <authorList>
            <person name="Whitman W."/>
        </authorList>
    </citation>
    <scope>NUCLEOTIDE SEQUENCE [LARGE SCALE GENOMIC DNA]</scope>
    <source>
        <strain evidence="1 2">IE4868</strain>
    </source>
</reference>
<dbReference type="EMBL" id="SMBK01000013">
    <property type="protein sequence ID" value="TCU34127.1"/>
    <property type="molecule type" value="Genomic_DNA"/>
</dbReference>
<evidence type="ECO:0000313" key="2">
    <source>
        <dbReference type="Proteomes" id="UP000295507"/>
    </source>
</evidence>
<proteinExistence type="predicted"/>
<evidence type="ECO:0000313" key="1">
    <source>
        <dbReference type="EMBL" id="TCU34127.1"/>
    </source>
</evidence>
<gene>
    <name evidence="1" type="ORF">EV129_113111</name>
</gene>
<name>A0A4R3RI59_9HYPH</name>
<dbReference type="Proteomes" id="UP000295507">
    <property type="component" value="Unassembled WGS sequence"/>
</dbReference>
<sequence length="71" mass="8231">MTPHYTMQFFAYEHLPQHLQAVSKPFGDLARQMDEQLPNNPEKSTMLRKLLESKDCAVRALLFKADRPEGL</sequence>